<evidence type="ECO:0000313" key="2">
    <source>
        <dbReference type="Proteomes" id="UP000007703"/>
    </source>
</evidence>
<accession>C4Y1E2</accession>
<dbReference type="AlphaFoldDB" id="C4Y1E2"/>
<proteinExistence type="predicted"/>
<dbReference type="KEGG" id="clu:CLUG_02024"/>
<reference evidence="1 2" key="1">
    <citation type="journal article" date="2009" name="Nature">
        <title>Evolution of pathogenicity and sexual reproduction in eight Candida genomes.</title>
        <authorList>
            <person name="Butler G."/>
            <person name="Rasmussen M.D."/>
            <person name="Lin M.F."/>
            <person name="Santos M.A."/>
            <person name="Sakthikumar S."/>
            <person name="Munro C.A."/>
            <person name="Rheinbay E."/>
            <person name="Grabherr M."/>
            <person name="Forche A."/>
            <person name="Reedy J.L."/>
            <person name="Agrafioti I."/>
            <person name="Arnaud M.B."/>
            <person name="Bates S."/>
            <person name="Brown A.J."/>
            <person name="Brunke S."/>
            <person name="Costanzo M.C."/>
            <person name="Fitzpatrick D.A."/>
            <person name="de Groot P.W."/>
            <person name="Harris D."/>
            <person name="Hoyer L.L."/>
            <person name="Hube B."/>
            <person name="Klis F.M."/>
            <person name="Kodira C."/>
            <person name="Lennard N."/>
            <person name="Logue M.E."/>
            <person name="Martin R."/>
            <person name="Neiman A.M."/>
            <person name="Nikolaou E."/>
            <person name="Quail M.A."/>
            <person name="Quinn J."/>
            <person name="Santos M.C."/>
            <person name="Schmitzberger F.F."/>
            <person name="Sherlock G."/>
            <person name="Shah P."/>
            <person name="Silverstein K.A."/>
            <person name="Skrzypek M.S."/>
            <person name="Soll D."/>
            <person name="Staggs R."/>
            <person name="Stansfield I."/>
            <person name="Stumpf M.P."/>
            <person name="Sudbery P.E."/>
            <person name="Srikantha T."/>
            <person name="Zeng Q."/>
            <person name="Berman J."/>
            <person name="Berriman M."/>
            <person name="Heitman J."/>
            <person name="Gow N.A."/>
            <person name="Lorenz M.C."/>
            <person name="Birren B.W."/>
            <person name="Kellis M."/>
            <person name="Cuomo C.A."/>
        </authorList>
    </citation>
    <scope>NUCLEOTIDE SEQUENCE [LARGE SCALE GENOMIC DNA]</scope>
    <source>
        <strain evidence="1 2">ATCC 42720</strain>
    </source>
</reference>
<evidence type="ECO:0000313" key="1">
    <source>
        <dbReference type="EMBL" id="EEQ37900.1"/>
    </source>
</evidence>
<gene>
    <name evidence="1" type="ORF">CLUG_02024</name>
</gene>
<dbReference type="Proteomes" id="UP000007703">
    <property type="component" value="Unassembled WGS sequence"/>
</dbReference>
<dbReference type="VEuPathDB" id="FungiDB:CLUG_02024"/>
<organism evidence="1 2">
    <name type="scientific">Clavispora lusitaniae (strain ATCC 42720)</name>
    <name type="common">Yeast</name>
    <name type="synonym">Candida lusitaniae</name>
    <dbReference type="NCBI Taxonomy" id="306902"/>
    <lineage>
        <taxon>Eukaryota</taxon>
        <taxon>Fungi</taxon>
        <taxon>Dikarya</taxon>
        <taxon>Ascomycota</taxon>
        <taxon>Saccharomycotina</taxon>
        <taxon>Pichiomycetes</taxon>
        <taxon>Metschnikowiaceae</taxon>
        <taxon>Clavispora</taxon>
    </lineage>
</organism>
<protein>
    <submittedName>
        <fullName evidence="1">Uncharacterized protein</fullName>
    </submittedName>
</protein>
<dbReference type="HOGENOM" id="CLU_438706_0_0_1"/>
<name>C4Y1E2_CLAL4</name>
<dbReference type="InParanoid" id="C4Y1E2"/>
<dbReference type="EMBL" id="CH408077">
    <property type="protein sequence ID" value="EEQ37900.1"/>
    <property type="molecule type" value="Genomic_DNA"/>
</dbReference>
<sequence>MTIRLTLASHSVSLSSVQLGHSLSSRPHSSIGHTVVETIASAHWRLDFSHLLAQALVLTQNVHAAQCAGSLLGAGFQCACVVAQGRHVVFHSAECLLDVFTWHHRLVLQRFTVTSILHHNLVLITNPLGFFPNFFCILVLHIRVGVVETFGFQTFFLFFQSSQLGRNVGVQKVVDVFAVQHFWHDIVFPLVIFQHVELFEIDIEHTGSAVFALNVTGQNSSVWIFWVVLGQCFSSFRNESRSLCFVTLSWSGNMNFVQHIGDTGRALQFSLNTGSQQLLTRSVTHLHHVLLLITGSMHDINAGRVRNGFQKGSFVFVQVLDLDDITLVHDNHDRLVGKQWFDGMEQLDSSLDGKATSLGQIHEVQHTRAQMGNGVDGSHFNVVHFLGWSVQDSRGVDCSETQVLVVKMTHVQGFGGESVRSDLDVGLGNAAQEGRFSHVRVAADKQRSCVGVDGRQTAQVSSHSFQVDQGVLQFLCDGGHSTQSGSFQSLTSVQRSAELQQTHVVSGHLLDQSFRLGHSSQRHFVVVFLIQRVHQVSVERMHVVDVGEPRQHVCELLSKTFSGKLDFSHVKRPDTGDFEPGSDDRRGFSSGSIEHDIQHIVGRGHGGNVFPRKLHWRRKVLRK</sequence>